<dbReference type="SUPFAM" id="SSF53474">
    <property type="entry name" value="alpha/beta-Hydrolases"/>
    <property type="match status" value="1"/>
</dbReference>
<reference evidence="2" key="1">
    <citation type="submission" date="2010-04" db="EMBL/GenBank/DDBJ databases">
        <authorList>
            <person name="Reid K.E."/>
            <person name="Liao N."/>
            <person name="Chan S."/>
            <person name="Docking R."/>
            <person name="Taylor G."/>
            <person name="Moore R."/>
            <person name="Mayo M."/>
            <person name="Munro S."/>
            <person name="King J."/>
            <person name="Yanchuk A."/>
            <person name="Holt R."/>
            <person name="Jones S."/>
            <person name="Marra M."/>
            <person name="Ritland C.E."/>
            <person name="Ritland K."/>
            <person name="Bohlmann J."/>
        </authorList>
    </citation>
    <scope>NUCLEOTIDE SEQUENCE</scope>
    <source>
        <tissue evidence="2">Bud</tissue>
    </source>
</reference>
<dbReference type="OMA" id="GPDRYKD"/>
<evidence type="ECO:0000259" key="1">
    <source>
        <dbReference type="Pfam" id="PF07859"/>
    </source>
</evidence>
<dbReference type="GO" id="GO:0016787">
    <property type="term" value="F:hydrolase activity"/>
    <property type="evidence" value="ECO:0007669"/>
    <property type="project" value="InterPro"/>
</dbReference>
<accession>D5AB04</accession>
<proteinExistence type="evidence at transcript level"/>
<dbReference type="InterPro" id="IPR029058">
    <property type="entry name" value="AB_hydrolase_fold"/>
</dbReference>
<dbReference type="Gene3D" id="3.40.50.1820">
    <property type="entry name" value="alpha/beta hydrolase"/>
    <property type="match status" value="1"/>
</dbReference>
<sequence length="385" mass="42945">MDAVSVNPNRRSVENITPALLHEAGTAEEELEGFIRVYRDGSVERFSYVVSNVPPSDKPGEPVASKDVVVDADTRVWARLYLPADKQRGHGKLPLVIYFHGGGFVIGSPAWSIYHAFMCRLACEINSVIISVGYRLAPEHRLPAAYDDCFSAVEWVRRQAAGVRSVQTQNPKEPEESWMTTYCDFSRCFLAGDSAGGNIAHHVAMRAAKTDVKPLHIRGAIIIQPFFGGESRSKWECETSDPALLQKWIDVFWKLSLPVGANRDHPACNVPNSLSLQDVLLPPVLLCVSERDVLRERNLEYFEALKRAGQNVRHVIFKDVGHAFQLLQPRSPRIGELTKVTHDFIYIHANNLLVNPKSVSVSVSVAQGEGMIFRADFVQSLYVIL</sequence>
<dbReference type="InterPro" id="IPR013094">
    <property type="entry name" value="AB_hydrolase_3"/>
</dbReference>
<feature type="domain" description="Alpha/beta hydrolase fold-3" evidence="1">
    <location>
        <begin position="96"/>
        <end position="325"/>
    </location>
</feature>
<dbReference type="ESTHER" id="picsi-d5ab04">
    <property type="family name" value="Plant_carboxylesterase"/>
</dbReference>
<protein>
    <recommendedName>
        <fullName evidence="1">Alpha/beta hydrolase fold-3 domain-containing protein</fullName>
    </recommendedName>
</protein>
<dbReference type="PANTHER" id="PTHR23024:SF635">
    <property type="entry name" value="OS07G0162700 PROTEIN"/>
    <property type="match status" value="1"/>
</dbReference>
<evidence type="ECO:0000313" key="2">
    <source>
        <dbReference type="EMBL" id="ADE76723.1"/>
    </source>
</evidence>
<organism evidence="2">
    <name type="scientific">Picea sitchensis</name>
    <name type="common">Sitka spruce</name>
    <name type="synonym">Pinus sitchensis</name>
    <dbReference type="NCBI Taxonomy" id="3332"/>
    <lineage>
        <taxon>Eukaryota</taxon>
        <taxon>Viridiplantae</taxon>
        <taxon>Streptophyta</taxon>
        <taxon>Embryophyta</taxon>
        <taxon>Tracheophyta</taxon>
        <taxon>Spermatophyta</taxon>
        <taxon>Pinopsida</taxon>
        <taxon>Pinidae</taxon>
        <taxon>Conifers I</taxon>
        <taxon>Pinales</taxon>
        <taxon>Pinaceae</taxon>
        <taxon>Picea</taxon>
    </lineage>
</organism>
<name>D5AB04_PICSI</name>
<dbReference type="InterPro" id="IPR050466">
    <property type="entry name" value="Carboxylest/Gibb_receptor"/>
</dbReference>
<dbReference type="EMBL" id="BT123401">
    <property type="protein sequence ID" value="ADE76723.1"/>
    <property type="molecule type" value="mRNA"/>
</dbReference>
<dbReference type="AlphaFoldDB" id="D5AB04"/>
<dbReference type="PANTHER" id="PTHR23024">
    <property type="entry name" value="ARYLACETAMIDE DEACETYLASE"/>
    <property type="match status" value="1"/>
</dbReference>
<dbReference type="Pfam" id="PF07859">
    <property type="entry name" value="Abhydrolase_3"/>
    <property type="match status" value="1"/>
</dbReference>